<feature type="transmembrane region" description="Helical" evidence="1">
    <location>
        <begin position="212"/>
        <end position="232"/>
    </location>
</feature>
<dbReference type="EMBL" id="JAZHXJ010003384">
    <property type="protein sequence ID" value="KAL1835206.1"/>
    <property type="molecule type" value="Genomic_DNA"/>
</dbReference>
<sequence length="248" mass="28326">MKKKKKYRSRLPFTKYGPPDATLPDVDVDGQRSSHALRFLSFIYVDFILFWFFFFFVLRRPEDAVNGTPPKAIPIRTPTSTYEISRACRSSLATSEASAYPSQSGCLSRIRLPFMPNVCVDTYVPLSQRVPAPVSNCRRPCSTRWLSKTTHSPARILYWYRFSGARMACQKLRAASCHAVDGLPSCSTSWKGGDHQTERTARASSLCFCAALLLYLLLLLLWSLLLLPWPWCSSMVGRRYWKSWPFLS</sequence>
<keyword evidence="3" id="KW-1185">Reference proteome</keyword>
<organism evidence="2 3">
    <name type="scientific">Phialemonium thermophilum</name>
    <dbReference type="NCBI Taxonomy" id="223376"/>
    <lineage>
        <taxon>Eukaryota</taxon>
        <taxon>Fungi</taxon>
        <taxon>Dikarya</taxon>
        <taxon>Ascomycota</taxon>
        <taxon>Pezizomycotina</taxon>
        <taxon>Sordariomycetes</taxon>
        <taxon>Sordariomycetidae</taxon>
        <taxon>Cephalothecales</taxon>
        <taxon>Cephalothecaceae</taxon>
        <taxon>Phialemonium</taxon>
    </lineage>
</organism>
<keyword evidence="1" id="KW-0472">Membrane</keyword>
<dbReference type="Proteomes" id="UP001586593">
    <property type="component" value="Unassembled WGS sequence"/>
</dbReference>
<keyword evidence="1" id="KW-0812">Transmembrane</keyword>
<evidence type="ECO:0000313" key="2">
    <source>
        <dbReference type="EMBL" id="KAL1835206.1"/>
    </source>
</evidence>
<reference evidence="2 3" key="1">
    <citation type="journal article" date="2024" name="Commun. Biol.">
        <title>Comparative genomic analysis of thermophilic fungi reveals convergent evolutionary adaptations and gene losses.</title>
        <authorList>
            <person name="Steindorff A.S."/>
            <person name="Aguilar-Pontes M.V."/>
            <person name="Robinson A.J."/>
            <person name="Andreopoulos B."/>
            <person name="LaButti K."/>
            <person name="Kuo A."/>
            <person name="Mondo S."/>
            <person name="Riley R."/>
            <person name="Otillar R."/>
            <person name="Haridas S."/>
            <person name="Lipzen A."/>
            <person name="Grimwood J."/>
            <person name="Schmutz J."/>
            <person name="Clum A."/>
            <person name="Reid I.D."/>
            <person name="Moisan M.C."/>
            <person name="Butler G."/>
            <person name="Nguyen T.T.M."/>
            <person name="Dewar K."/>
            <person name="Conant G."/>
            <person name="Drula E."/>
            <person name="Henrissat B."/>
            <person name="Hansel C."/>
            <person name="Singer S."/>
            <person name="Hutchinson M.I."/>
            <person name="de Vries R.P."/>
            <person name="Natvig D.O."/>
            <person name="Powell A.J."/>
            <person name="Tsang A."/>
            <person name="Grigoriev I.V."/>
        </authorList>
    </citation>
    <scope>NUCLEOTIDE SEQUENCE [LARGE SCALE GENOMIC DNA]</scope>
    <source>
        <strain evidence="2 3">ATCC 24622</strain>
    </source>
</reference>
<gene>
    <name evidence="2" type="ORF">VTK73DRAFT_6013</name>
</gene>
<proteinExistence type="predicted"/>
<evidence type="ECO:0000313" key="3">
    <source>
        <dbReference type="Proteomes" id="UP001586593"/>
    </source>
</evidence>
<accession>A0ABR3V099</accession>
<protein>
    <submittedName>
        <fullName evidence="2">Uncharacterized protein</fullName>
    </submittedName>
</protein>
<evidence type="ECO:0000256" key="1">
    <source>
        <dbReference type="SAM" id="Phobius"/>
    </source>
</evidence>
<name>A0ABR3V099_9PEZI</name>
<feature type="transmembrane region" description="Helical" evidence="1">
    <location>
        <begin position="39"/>
        <end position="58"/>
    </location>
</feature>
<keyword evidence="1" id="KW-1133">Transmembrane helix</keyword>
<comment type="caution">
    <text evidence="2">The sequence shown here is derived from an EMBL/GenBank/DDBJ whole genome shotgun (WGS) entry which is preliminary data.</text>
</comment>